<evidence type="ECO:0000256" key="3">
    <source>
        <dbReference type="ARBA" id="ARBA00022840"/>
    </source>
</evidence>
<dbReference type="Gene3D" id="3.30.470.20">
    <property type="entry name" value="ATP-grasp fold, B domain"/>
    <property type="match status" value="1"/>
</dbReference>
<dbReference type="GO" id="GO:0006541">
    <property type="term" value="P:glutamine metabolic process"/>
    <property type="evidence" value="ECO:0007669"/>
    <property type="project" value="TreeGrafter"/>
</dbReference>
<dbReference type="PANTHER" id="PTHR11405:SF53">
    <property type="entry name" value="CARBAMOYL-PHOSPHATE SYNTHASE [AMMONIA], MITOCHONDRIAL"/>
    <property type="match status" value="1"/>
</dbReference>
<name>A0A0H5RUF4_9EUKA</name>
<dbReference type="SUPFAM" id="SSF52335">
    <property type="entry name" value="Methylglyoxal synthase-like"/>
    <property type="match status" value="1"/>
</dbReference>
<keyword evidence="1" id="KW-0436">Ligase</keyword>
<dbReference type="GO" id="GO:0005737">
    <property type="term" value="C:cytoplasm"/>
    <property type="evidence" value="ECO:0007669"/>
    <property type="project" value="TreeGrafter"/>
</dbReference>
<protein>
    <recommendedName>
        <fullName evidence="4">MGS-like domain-containing protein</fullName>
    </recommendedName>
</protein>
<dbReference type="PANTHER" id="PTHR11405">
    <property type="entry name" value="CARBAMOYLTRANSFERASE FAMILY MEMBER"/>
    <property type="match status" value="1"/>
</dbReference>
<dbReference type="PROSITE" id="PS51855">
    <property type="entry name" value="MGS"/>
    <property type="match status" value="1"/>
</dbReference>
<feature type="domain" description="MGS-like" evidence="4">
    <location>
        <begin position="40"/>
        <end position="161"/>
    </location>
</feature>
<evidence type="ECO:0000256" key="1">
    <source>
        <dbReference type="ARBA" id="ARBA00022598"/>
    </source>
</evidence>
<dbReference type="InterPro" id="IPR036914">
    <property type="entry name" value="MGS-like_dom_sf"/>
</dbReference>
<reference evidence="5" key="1">
    <citation type="submission" date="2015-04" db="EMBL/GenBank/DDBJ databases">
        <title>The genome sequence of the plant pathogenic Rhizarian Plasmodiophora brassicae reveals insights in its biotrophic life cycle and the origin of chitin synthesis.</title>
        <authorList>
            <person name="Schwelm A."/>
            <person name="Fogelqvist J."/>
            <person name="Knaust A."/>
            <person name="Julke S."/>
            <person name="Lilja T."/>
            <person name="Dhandapani V."/>
            <person name="Bonilla-Rosso G."/>
            <person name="Karlsson M."/>
            <person name="Shevchenko A."/>
            <person name="Choi S.R."/>
            <person name="Kim H.G."/>
            <person name="Park J.Y."/>
            <person name="Lim Y.P."/>
            <person name="Ludwig-Muller J."/>
            <person name="Dixelius C."/>
        </authorList>
    </citation>
    <scope>NUCLEOTIDE SEQUENCE</scope>
    <source>
        <tissue evidence="5">Potato root galls</tissue>
    </source>
</reference>
<sequence length="161" mass="17833">MVGVKLKPRQIDLSDISYVCCKAPMFSFTRLAGADPALKVEMASTGEVACFGHDRHEAFLKSLLATGFRVPRRNLLFSCGKLGPRLEFLDSARNLRKMGFELFATKGTGAFLLERGVQVKLVHKLSSGEHPNIIDMIKQGDIDLVVNIPDSSNNQEVTFYD</sequence>
<dbReference type="Pfam" id="PF02142">
    <property type="entry name" value="MGS"/>
    <property type="match status" value="1"/>
</dbReference>
<dbReference type="GO" id="GO:0005524">
    <property type="term" value="F:ATP binding"/>
    <property type="evidence" value="ECO:0007669"/>
    <property type="project" value="UniProtKB-KW"/>
</dbReference>
<keyword evidence="2" id="KW-0547">Nucleotide-binding</keyword>
<dbReference type="InterPro" id="IPR011607">
    <property type="entry name" value="MGS-like_dom"/>
</dbReference>
<dbReference type="EMBL" id="HACM01011912">
    <property type="protein sequence ID" value="CRZ12354.1"/>
    <property type="molecule type" value="Transcribed_RNA"/>
</dbReference>
<dbReference type="Gene3D" id="3.40.50.1380">
    <property type="entry name" value="Methylglyoxal synthase-like domain"/>
    <property type="match status" value="1"/>
</dbReference>
<accession>A0A0H5RUF4</accession>
<dbReference type="SUPFAM" id="SSF56059">
    <property type="entry name" value="Glutathione synthetase ATP-binding domain-like"/>
    <property type="match status" value="1"/>
</dbReference>
<evidence type="ECO:0000259" key="4">
    <source>
        <dbReference type="PROSITE" id="PS51855"/>
    </source>
</evidence>
<organism evidence="5">
    <name type="scientific">Spongospora subterranea</name>
    <dbReference type="NCBI Taxonomy" id="70186"/>
    <lineage>
        <taxon>Eukaryota</taxon>
        <taxon>Sar</taxon>
        <taxon>Rhizaria</taxon>
        <taxon>Endomyxa</taxon>
        <taxon>Phytomyxea</taxon>
        <taxon>Plasmodiophorida</taxon>
        <taxon>Plasmodiophoridae</taxon>
        <taxon>Spongospora</taxon>
    </lineage>
</organism>
<proteinExistence type="predicted"/>
<dbReference type="SMART" id="SM00851">
    <property type="entry name" value="MGS"/>
    <property type="match status" value="1"/>
</dbReference>
<evidence type="ECO:0000313" key="5">
    <source>
        <dbReference type="EMBL" id="CRZ12354.1"/>
    </source>
</evidence>
<dbReference type="AlphaFoldDB" id="A0A0H5RUF4"/>
<dbReference type="GO" id="GO:0004088">
    <property type="term" value="F:carbamoyl-phosphate synthase (glutamine-hydrolyzing) activity"/>
    <property type="evidence" value="ECO:0007669"/>
    <property type="project" value="TreeGrafter"/>
</dbReference>
<evidence type="ECO:0000256" key="2">
    <source>
        <dbReference type="ARBA" id="ARBA00022741"/>
    </source>
</evidence>
<keyword evidence="3" id="KW-0067">ATP-binding</keyword>